<keyword evidence="1" id="KW-0808">Transferase</keyword>
<dbReference type="SUPFAM" id="SSF53335">
    <property type="entry name" value="S-adenosyl-L-methionine-dependent methyltransferases"/>
    <property type="match status" value="1"/>
</dbReference>
<keyword evidence="2" id="KW-1185">Reference proteome</keyword>
<dbReference type="GO" id="GO:0008168">
    <property type="term" value="F:methyltransferase activity"/>
    <property type="evidence" value="ECO:0007669"/>
    <property type="project" value="UniProtKB-KW"/>
</dbReference>
<reference evidence="1 2" key="1">
    <citation type="submission" date="2024-10" db="EMBL/GenBank/DDBJ databases">
        <title>Isolation, draft genome sequencing and identification of Phyllobacterium sp. NSA23, isolated from leaf soil.</title>
        <authorList>
            <person name="Akita H."/>
        </authorList>
    </citation>
    <scope>NUCLEOTIDE SEQUENCE [LARGE SCALE GENOMIC DNA]</scope>
    <source>
        <strain evidence="1 2">NSA23</strain>
    </source>
</reference>
<dbReference type="Gene3D" id="3.40.50.150">
    <property type="entry name" value="Vaccinia Virus protein VP39"/>
    <property type="match status" value="1"/>
</dbReference>
<dbReference type="Proteomes" id="UP001628091">
    <property type="component" value="Unassembled WGS sequence"/>
</dbReference>
<proteinExistence type="predicted"/>
<evidence type="ECO:0000313" key="2">
    <source>
        <dbReference type="Proteomes" id="UP001628091"/>
    </source>
</evidence>
<gene>
    <name evidence="1" type="ORF">PPNSA23_10750</name>
</gene>
<dbReference type="RefSeq" id="WP_407864019.1">
    <property type="nucleotide sequence ID" value="NZ_BAAFZP010000001.1"/>
</dbReference>
<accession>A0ABQ0GWS7</accession>
<comment type="caution">
    <text evidence="1">The sequence shown here is derived from an EMBL/GenBank/DDBJ whole genome shotgun (WGS) entry which is preliminary data.</text>
</comment>
<dbReference type="CDD" id="cd02440">
    <property type="entry name" value="AdoMet_MTases"/>
    <property type="match status" value="1"/>
</dbReference>
<sequence length="253" mass="29035">MTAAVAGVDEKSEIRRRIEELGPWFHNMRIGGVETAPDHFLGNYPACKWETFAEVLPNDLTGKTVLDIGCNAGFYSLEMKRRNAAHVVGIDHDPHYLRQAAFAAEQEGVDLELHQMSVYDVAKLKRKFDLVIFTGVLYHLRHPLLALDMIYEYVAGDMLLFQSMQRGSNDIPVLERDYPFENEEVFDEYAYPKLHFVERRYCGDPTNWFIPNRAAVEAMLRSAGFAIEAHPEREVYLCRRAWRPEAVEPPPCG</sequence>
<organism evidence="1 2">
    <name type="scientific">Phyllobacterium phragmitis</name>
    <dbReference type="NCBI Taxonomy" id="2670329"/>
    <lineage>
        <taxon>Bacteria</taxon>
        <taxon>Pseudomonadati</taxon>
        <taxon>Pseudomonadota</taxon>
        <taxon>Alphaproteobacteria</taxon>
        <taxon>Hyphomicrobiales</taxon>
        <taxon>Phyllobacteriaceae</taxon>
        <taxon>Phyllobacterium</taxon>
    </lineage>
</organism>
<dbReference type="GO" id="GO:0032259">
    <property type="term" value="P:methylation"/>
    <property type="evidence" value="ECO:0007669"/>
    <property type="project" value="UniProtKB-KW"/>
</dbReference>
<dbReference type="PANTHER" id="PTHR43861:SF1">
    <property type="entry name" value="TRANS-ACONITATE 2-METHYLTRANSFERASE"/>
    <property type="match status" value="1"/>
</dbReference>
<dbReference type="Pfam" id="PF08003">
    <property type="entry name" value="Methyltransf_9"/>
    <property type="match status" value="1"/>
</dbReference>
<evidence type="ECO:0000313" key="1">
    <source>
        <dbReference type="EMBL" id="GAB1581132.1"/>
    </source>
</evidence>
<dbReference type="InterPro" id="IPR027554">
    <property type="entry name" value="Meth_Rta_06860"/>
</dbReference>
<name>A0ABQ0GWS7_9HYPH</name>
<dbReference type="NCBIfam" id="TIGR04290">
    <property type="entry name" value="meth_Rta_06860"/>
    <property type="match status" value="1"/>
</dbReference>
<protein>
    <submittedName>
        <fullName evidence="1">TIGR04290 family methyltransferase</fullName>
    </submittedName>
</protein>
<keyword evidence="1" id="KW-0489">Methyltransferase</keyword>
<dbReference type="InterPro" id="IPR029063">
    <property type="entry name" value="SAM-dependent_MTases_sf"/>
</dbReference>
<dbReference type="InterPro" id="IPR027555">
    <property type="entry name" value="Mo5U34_MeTrfas-like"/>
</dbReference>
<dbReference type="EMBL" id="BAAFZP010000001">
    <property type="protein sequence ID" value="GAB1581132.1"/>
    <property type="molecule type" value="Genomic_DNA"/>
</dbReference>
<dbReference type="PANTHER" id="PTHR43861">
    <property type="entry name" value="TRANS-ACONITATE 2-METHYLTRANSFERASE-RELATED"/>
    <property type="match status" value="1"/>
</dbReference>